<keyword evidence="3" id="KW-1185">Reference proteome</keyword>
<protein>
    <submittedName>
        <fullName evidence="2">Uncharacterized protein</fullName>
    </submittedName>
</protein>
<evidence type="ECO:0000313" key="2">
    <source>
        <dbReference type="EMBL" id="KAJ9594087.1"/>
    </source>
</evidence>
<feature type="non-terminal residue" evidence="2">
    <location>
        <position position="72"/>
    </location>
</feature>
<dbReference type="Proteomes" id="UP001233999">
    <property type="component" value="Unassembled WGS sequence"/>
</dbReference>
<sequence length="72" mass="8622">IVTISSESNMTNCLVPKMYMRQRVLCSGYCLFMQLKTFDTLIFMRCHRHLFLLVYFFIIFVIPFRILSTCLL</sequence>
<keyword evidence="1" id="KW-0472">Membrane</keyword>
<evidence type="ECO:0000313" key="3">
    <source>
        <dbReference type="Proteomes" id="UP001233999"/>
    </source>
</evidence>
<feature type="non-terminal residue" evidence="2">
    <location>
        <position position="1"/>
    </location>
</feature>
<accession>A0AAD8ELM2</accession>
<proteinExistence type="predicted"/>
<gene>
    <name evidence="2" type="ORF">L9F63_014487</name>
</gene>
<dbReference type="AlphaFoldDB" id="A0AAD8ELM2"/>
<feature type="transmembrane region" description="Helical" evidence="1">
    <location>
        <begin position="50"/>
        <end position="67"/>
    </location>
</feature>
<reference evidence="2" key="1">
    <citation type="journal article" date="2023" name="IScience">
        <title>Live-bearing cockroach genome reveals convergent evolutionary mechanisms linked to viviparity in insects and beyond.</title>
        <authorList>
            <person name="Fouks B."/>
            <person name="Harrison M.C."/>
            <person name="Mikhailova A.A."/>
            <person name="Marchal E."/>
            <person name="English S."/>
            <person name="Carruthers M."/>
            <person name="Jennings E.C."/>
            <person name="Chiamaka E.L."/>
            <person name="Frigard R.A."/>
            <person name="Pippel M."/>
            <person name="Attardo G.M."/>
            <person name="Benoit J.B."/>
            <person name="Bornberg-Bauer E."/>
            <person name="Tobe S.S."/>
        </authorList>
    </citation>
    <scope>NUCLEOTIDE SEQUENCE</scope>
    <source>
        <strain evidence="2">Stay&amp;Tobe</strain>
    </source>
</reference>
<dbReference type="EMBL" id="JASPKZ010003072">
    <property type="protein sequence ID" value="KAJ9594087.1"/>
    <property type="molecule type" value="Genomic_DNA"/>
</dbReference>
<keyword evidence="1" id="KW-1133">Transmembrane helix</keyword>
<name>A0AAD8ELM2_DIPPU</name>
<comment type="caution">
    <text evidence="2">The sequence shown here is derived from an EMBL/GenBank/DDBJ whole genome shotgun (WGS) entry which is preliminary data.</text>
</comment>
<keyword evidence="1" id="KW-0812">Transmembrane</keyword>
<reference evidence="2" key="2">
    <citation type="submission" date="2023-05" db="EMBL/GenBank/DDBJ databases">
        <authorList>
            <person name="Fouks B."/>
        </authorList>
    </citation>
    <scope>NUCLEOTIDE SEQUENCE</scope>
    <source>
        <strain evidence="2">Stay&amp;Tobe</strain>
        <tissue evidence="2">Testes</tissue>
    </source>
</reference>
<organism evidence="2 3">
    <name type="scientific">Diploptera punctata</name>
    <name type="common">Pacific beetle cockroach</name>
    <dbReference type="NCBI Taxonomy" id="6984"/>
    <lineage>
        <taxon>Eukaryota</taxon>
        <taxon>Metazoa</taxon>
        <taxon>Ecdysozoa</taxon>
        <taxon>Arthropoda</taxon>
        <taxon>Hexapoda</taxon>
        <taxon>Insecta</taxon>
        <taxon>Pterygota</taxon>
        <taxon>Neoptera</taxon>
        <taxon>Polyneoptera</taxon>
        <taxon>Dictyoptera</taxon>
        <taxon>Blattodea</taxon>
        <taxon>Blaberoidea</taxon>
        <taxon>Blaberidae</taxon>
        <taxon>Diplopterinae</taxon>
        <taxon>Diploptera</taxon>
    </lineage>
</organism>
<evidence type="ECO:0000256" key="1">
    <source>
        <dbReference type="SAM" id="Phobius"/>
    </source>
</evidence>